<protein>
    <submittedName>
        <fullName evidence="4">Putative gag-polypeptide of LTR copia-type</fullName>
    </submittedName>
</protein>
<gene>
    <name evidence="4" type="ORF">MtrunA17_Chr6g0474221</name>
</gene>
<evidence type="ECO:0000259" key="3">
    <source>
        <dbReference type="Pfam" id="PF14244"/>
    </source>
</evidence>
<comment type="caution">
    <text evidence="4">The sequence shown here is derived from an EMBL/GenBank/DDBJ whole genome shotgun (WGS) entry which is preliminary data.</text>
</comment>
<name>A0A396HKU3_MEDTR</name>
<dbReference type="InterPro" id="IPR029472">
    <property type="entry name" value="Copia-like_N"/>
</dbReference>
<dbReference type="EMBL" id="PSQE01000006">
    <property type="protein sequence ID" value="RHN51895.1"/>
    <property type="molecule type" value="Genomic_DNA"/>
</dbReference>
<reference evidence="4" key="1">
    <citation type="journal article" date="2018" name="Nat. Plants">
        <title>Whole-genome landscape of Medicago truncatula symbiotic genes.</title>
        <authorList>
            <person name="Pecrix Y."/>
            <person name="Gamas P."/>
            <person name="Carrere S."/>
        </authorList>
    </citation>
    <scope>NUCLEOTIDE SEQUENCE</scope>
    <source>
        <tissue evidence="4">Leaves</tissue>
    </source>
</reference>
<dbReference type="Pfam" id="PF03732">
    <property type="entry name" value="Retrotrans_gag"/>
    <property type="match status" value="1"/>
</dbReference>
<feature type="region of interest" description="Disordered" evidence="1">
    <location>
        <begin position="1"/>
        <end position="31"/>
    </location>
</feature>
<evidence type="ECO:0000256" key="1">
    <source>
        <dbReference type="SAM" id="MobiDB-lite"/>
    </source>
</evidence>
<dbReference type="Gramene" id="rna36457">
    <property type="protein sequence ID" value="RHN51895.1"/>
    <property type="gene ID" value="gene36457"/>
</dbReference>
<accession>A0A396HKU3</accession>
<dbReference type="AlphaFoldDB" id="A0A396HKU3"/>
<evidence type="ECO:0000259" key="2">
    <source>
        <dbReference type="Pfam" id="PF03732"/>
    </source>
</evidence>
<dbReference type="Pfam" id="PF14244">
    <property type="entry name" value="Retrotran_gag_3"/>
    <property type="match status" value="1"/>
</dbReference>
<dbReference type="PANTHER" id="PTHR37610:SF55">
    <property type="entry name" value="RETROTRANSPOSON COPIA-LIKE N-TERMINAL DOMAIN-CONTAINING PROTEIN"/>
    <property type="match status" value="1"/>
</dbReference>
<feature type="compositionally biased region" description="Low complexity" evidence="1">
    <location>
        <begin position="1"/>
        <end position="10"/>
    </location>
</feature>
<organism evidence="4">
    <name type="scientific">Medicago truncatula</name>
    <name type="common">Barrel medic</name>
    <name type="synonym">Medicago tribuloides</name>
    <dbReference type="NCBI Taxonomy" id="3880"/>
    <lineage>
        <taxon>Eukaryota</taxon>
        <taxon>Viridiplantae</taxon>
        <taxon>Streptophyta</taxon>
        <taxon>Embryophyta</taxon>
        <taxon>Tracheophyta</taxon>
        <taxon>Spermatophyta</taxon>
        <taxon>Magnoliopsida</taxon>
        <taxon>eudicotyledons</taxon>
        <taxon>Gunneridae</taxon>
        <taxon>Pentapetalae</taxon>
        <taxon>rosids</taxon>
        <taxon>fabids</taxon>
        <taxon>Fabales</taxon>
        <taxon>Fabaceae</taxon>
        <taxon>Papilionoideae</taxon>
        <taxon>50 kb inversion clade</taxon>
        <taxon>NPAAA clade</taxon>
        <taxon>Hologalegina</taxon>
        <taxon>IRL clade</taxon>
        <taxon>Trifolieae</taxon>
        <taxon>Medicago</taxon>
    </lineage>
</organism>
<sequence>MVRNNNNQNQDQGLDPYFVHPSENSSTVSVTPQLNGDNYHAWSMKMRRALAMKNKFKFVDGTIPIPDDDELNRSAWERCNNLVHTWIINSITPSIAQSVVFIENAIDMWNDLKDRFMRGDRIRVAQLHQEIANLKQGNHKITDYFTELRGLWEELEQYRPMPQCNCPITCTCAAMRYAKEFRLEDRTIQFLIGLNEEYQGVASQVLLMDPMPPINRVFSMVMQQERKMQYGVINVQNTPLEDTTSIVNAVNGQKQFGRGRGNGSSQGRGRGNGRFCTFCERTNHTVETCYKKHGYPPNWGRGGGNSYANMIDGDDVESKMQTASTSRNEESAGVTLTKDQYQNLMSLLEKSNLETKCSANVVKGKEQFEEDWFS</sequence>
<feature type="domain" description="Retrotransposon Copia-like N-terminal" evidence="3">
    <location>
        <begin position="20"/>
        <end position="66"/>
    </location>
</feature>
<dbReference type="InterPro" id="IPR005162">
    <property type="entry name" value="Retrotrans_gag_dom"/>
</dbReference>
<dbReference type="Proteomes" id="UP000265566">
    <property type="component" value="Chromosome 6"/>
</dbReference>
<dbReference type="PANTHER" id="PTHR37610">
    <property type="entry name" value="CCHC-TYPE DOMAIN-CONTAINING PROTEIN"/>
    <property type="match status" value="1"/>
</dbReference>
<feature type="compositionally biased region" description="Polar residues" evidence="1">
    <location>
        <begin position="22"/>
        <end position="31"/>
    </location>
</feature>
<evidence type="ECO:0000313" key="4">
    <source>
        <dbReference type="EMBL" id="RHN51895.1"/>
    </source>
</evidence>
<proteinExistence type="predicted"/>
<feature type="domain" description="Retrotransposon gag" evidence="2">
    <location>
        <begin position="84"/>
        <end position="157"/>
    </location>
</feature>